<organism evidence="1 2">
    <name type="scientific">Mya arenaria</name>
    <name type="common">Soft-shell clam</name>
    <dbReference type="NCBI Taxonomy" id="6604"/>
    <lineage>
        <taxon>Eukaryota</taxon>
        <taxon>Metazoa</taxon>
        <taxon>Spiralia</taxon>
        <taxon>Lophotrochozoa</taxon>
        <taxon>Mollusca</taxon>
        <taxon>Bivalvia</taxon>
        <taxon>Autobranchia</taxon>
        <taxon>Heteroconchia</taxon>
        <taxon>Euheterodonta</taxon>
        <taxon>Imparidentia</taxon>
        <taxon>Neoheterodontei</taxon>
        <taxon>Myida</taxon>
        <taxon>Myoidea</taxon>
        <taxon>Myidae</taxon>
        <taxon>Mya</taxon>
    </lineage>
</organism>
<keyword evidence="2" id="KW-1185">Reference proteome</keyword>
<name>A0ABY7E7E8_MYAAR</name>
<gene>
    <name evidence="1" type="ORF">MAR_021159</name>
</gene>
<dbReference type="EMBL" id="CP111016">
    <property type="protein sequence ID" value="WAR05790.1"/>
    <property type="molecule type" value="Genomic_DNA"/>
</dbReference>
<accession>A0ABY7E7E8</accession>
<evidence type="ECO:0000313" key="1">
    <source>
        <dbReference type="EMBL" id="WAR05790.1"/>
    </source>
</evidence>
<proteinExistence type="predicted"/>
<evidence type="ECO:0000313" key="2">
    <source>
        <dbReference type="Proteomes" id="UP001164746"/>
    </source>
</evidence>
<protein>
    <submittedName>
        <fullName evidence="1">Uncharacterized protein</fullName>
    </submittedName>
</protein>
<sequence length="42" mass="4642">MVQLLGVAKAQVLEELPTKEKDQLLELAGPRHQHSETTAGKF</sequence>
<reference evidence="1" key="1">
    <citation type="submission" date="2022-11" db="EMBL/GenBank/DDBJ databases">
        <title>Centuries of genome instability and evolution in soft-shell clam transmissible cancer (bioRxiv).</title>
        <authorList>
            <person name="Hart S.F.M."/>
            <person name="Yonemitsu M.A."/>
            <person name="Giersch R.M."/>
            <person name="Beal B.F."/>
            <person name="Arriagada G."/>
            <person name="Davis B.W."/>
            <person name="Ostrander E.A."/>
            <person name="Goff S.P."/>
            <person name="Metzger M.J."/>
        </authorList>
    </citation>
    <scope>NUCLEOTIDE SEQUENCE</scope>
    <source>
        <strain evidence="1">MELC-2E11</strain>
        <tissue evidence="1">Siphon/mantle</tissue>
    </source>
</reference>
<dbReference type="Proteomes" id="UP001164746">
    <property type="component" value="Chromosome 5"/>
</dbReference>